<feature type="transmembrane region" description="Helical" evidence="1">
    <location>
        <begin position="278"/>
        <end position="297"/>
    </location>
</feature>
<dbReference type="Proteomes" id="UP000826462">
    <property type="component" value="Chromosome 2"/>
</dbReference>
<name>A0ABX8UWM0_9BURK</name>
<dbReference type="EMBL" id="CP080096">
    <property type="protein sequence ID" value="QYD73408.1"/>
    <property type="molecule type" value="Genomic_DNA"/>
</dbReference>
<dbReference type="Gene3D" id="3.40.50.410">
    <property type="entry name" value="von Willebrand factor, type A domain"/>
    <property type="match status" value="1"/>
</dbReference>
<accession>A0ABX8UWM0</accession>
<keyword evidence="1" id="KW-1133">Transmembrane helix</keyword>
<dbReference type="InterPro" id="IPR036465">
    <property type="entry name" value="vWFA_dom_sf"/>
</dbReference>
<evidence type="ECO:0000256" key="1">
    <source>
        <dbReference type="SAM" id="Phobius"/>
    </source>
</evidence>
<sequence>MNIGKGSVVVFMRRYALLGGAALLLVAAVWMPPIARARLVSSYIVTFDITQSMDTEDVTLNGRPVSRLTFAKTAMQEALQRLPCGSRVGWSVFTGTRSLLLFVPVEVCSHYDALLSSLDQIGGQMRWADSSVIAQGGLYSAVHAASDAGSKAAVVFITDGQEAPPVAPSETAVRGITQGQADGWIVGVGGDQPAPIPRTNAQGARIGFWRADEVIQSVPGRSSAGAGGHEELSALREPYLRALAAHSGFGYQRLDNLTALSTAMADPKLGQRMQVATDFRWCPALVALLLLVLYFISRLRRKTQAKKTSTLSVKARLAPNPHLAE</sequence>
<dbReference type="SUPFAM" id="SSF53300">
    <property type="entry name" value="vWA-like"/>
    <property type="match status" value="1"/>
</dbReference>
<proteinExistence type="predicted"/>
<protein>
    <submittedName>
        <fullName evidence="2">MxaL protein</fullName>
    </submittedName>
</protein>
<evidence type="ECO:0000313" key="3">
    <source>
        <dbReference type="Proteomes" id="UP000826462"/>
    </source>
</evidence>
<evidence type="ECO:0000313" key="2">
    <source>
        <dbReference type="EMBL" id="QYD73408.1"/>
    </source>
</evidence>
<dbReference type="RefSeq" id="WP_219803156.1">
    <property type="nucleotide sequence ID" value="NZ_CP080096.1"/>
</dbReference>
<keyword evidence="3" id="KW-1185">Reference proteome</keyword>
<reference evidence="2 3" key="1">
    <citation type="submission" date="2021-07" db="EMBL/GenBank/DDBJ databases">
        <title>Paraburkholderia edwinii protects Aspergillus sp. from phenazines by acting as a toxin sponge.</title>
        <authorList>
            <person name="Dahlstrom K.M."/>
            <person name="Newman D.K."/>
        </authorList>
    </citation>
    <scope>NUCLEOTIDE SEQUENCE [LARGE SCALE GENOMIC DNA]</scope>
    <source>
        <strain evidence="2 3">Pe01</strain>
    </source>
</reference>
<gene>
    <name evidence="2" type="ORF">KZJ38_27665</name>
</gene>
<organism evidence="2 3">
    <name type="scientific">Paraburkholderia edwinii</name>
    <dbReference type="NCBI Taxonomy" id="2861782"/>
    <lineage>
        <taxon>Bacteria</taxon>
        <taxon>Pseudomonadati</taxon>
        <taxon>Pseudomonadota</taxon>
        <taxon>Betaproteobacteria</taxon>
        <taxon>Burkholderiales</taxon>
        <taxon>Burkholderiaceae</taxon>
        <taxon>Paraburkholderia</taxon>
    </lineage>
</organism>
<keyword evidence="1" id="KW-0812">Transmembrane</keyword>
<keyword evidence="1" id="KW-0472">Membrane</keyword>